<reference evidence="2 3" key="1">
    <citation type="submission" date="2015-06" db="EMBL/GenBank/DDBJ databases">
        <authorList>
            <person name="Xie B.-B."/>
            <person name="Rong J.-C."/>
            <person name="Qin Q.-L."/>
            <person name="Zhang Y.-Z."/>
        </authorList>
    </citation>
    <scope>NUCLEOTIDE SEQUENCE [LARGE SCALE GENOMIC DNA]</scope>
    <source>
        <strain evidence="2 3">JCM 20779</strain>
    </source>
</reference>
<evidence type="ECO:0000313" key="3">
    <source>
        <dbReference type="Proteomes" id="UP000016521"/>
    </source>
</evidence>
<dbReference type="EMBL" id="CP011924">
    <property type="protein sequence ID" value="ATD08847.1"/>
    <property type="molecule type" value="Genomic_DNA"/>
</dbReference>
<evidence type="ECO:0000256" key="1">
    <source>
        <dbReference type="SAM" id="MobiDB-lite"/>
    </source>
</evidence>
<protein>
    <recommendedName>
        <fullName evidence="4">DUF5610 domain-containing protein</fullName>
    </recommendedName>
</protein>
<sequence length="209" mass="23199">MTIHFNIHSASTTNAPTSTPTQPFAAPVKKEPEPNQIKDTKEKQVSDESVSIAAFTGDAPSSSPYSALLNPEGFDFENMSINEFKGIVDAIRTLESDMARSSGYTGSLRDTFWDDVMGVKGSLDGVNFEEKGFKPDEKINIIDFFVDHVEGAAQMEKENYRSFHGVLGNVQKKQQTVAKITSESFLQEYQEKVINFLKSQETKLVDTQA</sequence>
<evidence type="ECO:0000313" key="2">
    <source>
        <dbReference type="EMBL" id="ATD08847.1"/>
    </source>
</evidence>
<feature type="compositionally biased region" description="Low complexity" evidence="1">
    <location>
        <begin position="9"/>
        <end position="21"/>
    </location>
</feature>
<organism evidence="2 3">
    <name type="scientific">Pseudoalteromonas piscicida</name>
    <dbReference type="NCBI Taxonomy" id="43662"/>
    <lineage>
        <taxon>Bacteria</taxon>
        <taxon>Pseudomonadati</taxon>
        <taxon>Pseudomonadota</taxon>
        <taxon>Gammaproteobacteria</taxon>
        <taxon>Alteromonadales</taxon>
        <taxon>Pseudoalteromonadaceae</taxon>
        <taxon>Pseudoalteromonas</taxon>
    </lineage>
</organism>
<keyword evidence="3" id="KW-1185">Reference proteome</keyword>
<feature type="compositionally biased region" description="Basic and acidic residues" evidence="1">
    <location>
        <begin position="28"/>
        <end position="46"/>
    </location>
</feature>
<dbReference type="RefSeq" id="WP_010368750.1">
    <property type="nucleotide sequence ID" value="NZ_CP011924.1"/>
</dbReference>
<feature type="region of interest" description="Disordered" evidence="1">
    <location>
        <begin position="1"/>
        <end position="48"/>
    </location>
</feature>
<proteinExistence type="predicted"/>
<gene>
    <name evidence="2" type="ORF">PPIS_a4183</name>
</gene>
<accession>A0ABN5CNI5</accession>
<dbReference type="Proteomes" id="UP000016521">
    <property type="component" value="Chromosome I"/>
</dbReference>
<evidence type="ECO:0008006" key="4">
    <source>
        <dbReference type="Google" id="ProtNLM"/>
    </source>
</evidence>
<name>A0ABN5CNI5_PSEO7</name>